<dbReference type="SUPFAM" id="SSF55031">
    <property type="entry name" value="Bacterial exopeptidase dimerisation domain"/>
    <property type="match status" value="1"/>
</dbReference>
<evidence type="ECO:0000259" key="7">
    <source>
        <dbReference type="Pfam" id="PF07687"/>
    </source>
</evidence>
<dbReference type="SUPFAM" id="SSF53187">
    <property type="entry name" value="Zn-dependent exopeptidases"/>
    <property type="match status" value="1"/>
</dbReference>
<dbReference type="Gene3D" id="3.40.630.10">
    <property type="entry name" value="Zn peptidases"/>
    <property type="match status" value="1"/>
</dbReference>
<evidence type="ECO:0000256" key="2">
    <source>
        <dbReference type="ARBA" id="ARBA00022723"/>
    </source>
</evidence>
<keyword evidence="2" id="KW-0479">Metal-binding</keyword>
<evidence type="ECO:0000256" key="6">
    <source>
        <dbReference type="SAM" id="Phobius"/>
    </source>
</evidence>
<dbReference type="InterPro" id="IPR011650">
    <property type="entry name" value="Peptidase_M20_dimer"/>
</dbReference>
<feature type="domain" description="Peptidase M20 dimerisation" evidence="7">
    <location>
        <begin position="175"/>
        <end position="277"/>
    </location>
</feature>
<dbReference type="GO" id="GO:0046872">
    <property type="term" value="F:metal ion binding"/>
    <property type="evidence" value="ECO:0007669"/>
    <property type="project" value="UniProtKB-KW"/>
</dbReference>
<dbReference type="InterPro" id="IPR001261">
    <property type="entry name" value="ArgE/DapE_CS"/>
</dbReference>
<dbReference type="Gene3D" id="3.30.70.360">
    <property type="match status" value="1"/>
</dbReference>
<feature type="transmembrane region" description="Helical" evidence="6">
    <location>
        <begin position="109"/>
        <end position="132"/>
    </location>
</feature>
<keyword evidence="4" id="KW-0862">Zinc</keyword>
<dbReference type="AlphaFoldDB" id="A0A6G6BQE7"/>
<dbReference type="PANTHER" id="PTHR43808">
    <property type="entry name" value="ACETYLORNITHINE DEACETYLASE"/>
    <property type="match status" value="1"/>
</dbReference>
<evidence type="ECO:0000256" key="1">
    <source>
        <dbReference type="ARBA" id="ARBA00001947"/>
    </source>
</evidence>
<evidence type="ECO:0000256" key="5">
    <source>
        <dbReference type="ARBA" id="ARBA00023285"/>
    </source>
</evidence>
<feature type="non-terminal residue" evidence="8">
    <location>
        <position position="363"/>
    </location>
</feature>
<comment type="cofactor">
    <cofactor evidence="1">
        <name>Zn(2+)</name>
        <dbReference type="ChEBI" id="CHEBI:29105"/>
    </cofactor>
</comment>
<keyword evidence="3" id="KW-0378">Hydrolase</keyword>
<keyword evidence="6" id="KW-0812">Transmembrane</keyword>
<keyword evidence="6" id="KW-1133">Transmembrane helix</keyword>
<dbReference type="InterPro" id="IPR002933">
    <property type="entry name" value="Peptidase_M20"/>
</dbReference>
<evidence type="ECO:0000256" key="4">
    <source>
        <dbReference type="ARBA" id="ARBA00022833"/>
    </source>
</evidence>
<reference evidence="8" key="1">
    <citation type="journal article" date="2020" name="Biol. Lett.">
        <title>Evolutionary rates are correlated between cockroach symbionts and mitochondrial genomes.</title>
        <authorList>
            <person name="Arab D.A."/>
            <person name="Bourguignon T."/>
            <person name="Wang Z."/>
            <person name="Ho S.Y.W."/>
            <person name="Lo N."/>
        </authorList>
    </citation>
    <scope>NUCLEOTIDE SEQUENCE</scope>
    <source>
        <strain evidence="8">DHOG3965</strain>
    </source>
</reference>
<dbReference type="PANTHER" id="PTHR43808:SF31">
    <property type="entry name" value="N-ACETYL-L-CITRULLINE DEACETYLASE"/>
    <property type="match status" value="1"/>
</dbReference>
<dbReference type="InterPro" id="IPR050072">
    <property type="entry name" value="Peptidase_M20A"/>
</dbReference>
<sequence length="363" mass="40460">MSIVNLKRLKEEAIQLLIKIINTPSISKQEQEVSLLIEDYLSKYGFNINRKFNNIWTENNNYIKNQNTPTILLNSHHDTVHPGTNWDTDPYTAIIKKNNKLIGLGSNDAGASVVALISAFIYLSSLSIILPYKLILSITAEEEISGNEGVKSILSELGKIDVGIIGEPTNMQVAIAEKGLIVLDCLAIGKSAHSASSPHSGINAIYIATKDIEYLKNIRFTRESKLLGKTTLTVTQIKGGIQHNMIPDCCSFVLDIRTNELYDKEELISIIKNNISSKIQIRSSTYNFSFIDQNHPIVLQSKKLNLKLYGSPTLSDQSNMSFATIKIGVGDSVRSHTPNEYIYISEIINGIDIYIRLLKDFQL</sequence>
<dbReference type="InterPro" id="IPR036264">
    <property type="entry name" value="Bact_exopeptidase_dim_dom"/>
</dbReference>
<name>A0A6G6BQE7_9FLAO</name>
<accession>A0A6G6BQE7</accession>
<dbReference type="Pfam" id="PF07687">
    <property type="entry name" value="M20_dimer"/>
    <property type="match status" value="1"/>
</dbReference>
<evidence type="ECO:0000313" key="8">
    <source>
        <dbReference type="EMBL" id="QID54441.1"/>
    </source>
</evidence>
<dbReference type="Pfam" id="PF01546">
    <property type="entry name" value="Peptidase_M20"/>
    <property type="match status" value="1"/>
</dbReference>
<protein>
    <submittedName>
        <fullName evidence="8">Acetylornithine deacetylase</fullName>
    </submittedName>
</protein>
<dbReference type="EMBL" id="MN040461">
    <property type="protein sequence ID" value="QID54441.1"/>
    <property type="molecule type" value="Genomic_DNA"/>
</dbReference>
<dbReference type="PROSITE" id="PS00758">
    <property type="entry name" value="ARGE_DAPE_CPG2_1"/>
    <property type="match status" value="1"/>
</dbReference>
<proteinExistence type="predicted"/>
<dbReference type="GO" id="GO:0006526">
    <property type="term" value="P:L-arginine biosynthetic process"/>
    <property type="evidence" value="ECO:0007669"/>
    <property type="project" value="TreeGrafter"/>
</dbReference>
<keyword evidence="5" id="KW-0170">Cobalt</keyword>
<dbReference type="GO" id="GO:0008777">
    <property type="term" value="F:acetylornithine deacetylase activity"/>
    <property type="evidence" value="ECO:0007669"/>
    <property type="project" value="TreeGrafter"/>
</dbReference>
<keyword evidence="6" id="KW-0472">Membrane</keyword>
<organism evidence="8">
    <name type="scientific">Blattabacterium sp.</name>
    <name type="common">Anaplecta omei</name>
    <dbReference type="NCBI Taxonomy" id="2712789"/>
    <lineage>
        <taxon>Bacteria</taxon>
        <taxon>Pseudomonadati</taxon>
        <taxon>Bacteroidota</taxon>
        <taxon>Flavobacteriia</taxon>
        <taxon>Flavobacteriales</taxon>
        <taxon>Blattabacteriaceae</taxon>
        <taxon>Blattabacterium</taxon>
    </lineage>
</organism>
<evidence type="ECO:0000256" key="3">
    <source>
        <dbReference type="ARBA" id="ARBA00022801"/>
    </source>
</evidence>